<evidence type="ECO:0000259" key="2">
    <source>
        <dbReference type="Pfam" id="PF13086"/>
    </source>
</evidence>
<dbReference type="InterPro" id="IPR027417">
    <property type="entry name" value="P-loop_NTPase"/>
</dbReference>
<evidence type="ECO:0000313" key="6">
    <source>
        <dbReference type="Proteomes" id="UP000827721"/>
    </source>
</evidence>
<feature type="domain" description="DNA2/NAM7 helicase helicase" evidence="2">
    <location>
        <begin position="248"/>
        <end position="634"/>
    </location>
</feature>
<dbReference type="InterPro" id="IPR047187">
    <property type="entry name" value="SF1_C_Upf1"/>
</dbReference>
<proteinExistence type="predicted"/>
<evidence type="ECO:0000259" key="3">
    <source>
        <dbReference type="Pfam" id="PF13087"/>
    </source>
</evidence>
<evidence type="ECO:0000313" key="5">
    <source>
        <dbReference type="EMBL" id="KAH7570753.1"/>
    </source>
</evidence>
<organism evidence="5 6">
    <name type="scientific">Xanthoceras sorbifolium</name>
    <dbReference type="NCBI Taxonomy" id="99658"/>
    <lineage>
        <taxon>Eukaryota</taxon>
        <taxon>Viridiplantae</taxon>
        <taxon>Streptophyta</taxon>
        <taxon>Embryophyta</taxon>
        <taxon>Tracheophyta</taxon>
        <taxon>Spermatophyta</taxon>
        <taxon>Magnoliopsida</taxon>
        <taxon>eudicotyledons</taxon>
        <taxon>Gunneridae</taxon>
        <taxon>Pentapetalae</taxon>
        <taxon>rosids</taxon>
        <taxon>malvids</taxon>
        <taxon>Sapindales</taxon>
        <taxon>Sapindaceae</taxon>
        <taxon>Xanthoceroideae</taxon>
        <taxon>Xanthoceras</taxon>
    </lineage>
</organism>
<evidence type="ECO:0000256" key="1">
    <source>
        <dbReference type="SAM" id="MobiDB-lite"/>
    </source>
</evidence>
<dbReference type="CDD" id="cd18808">
    <property type="entry name" value="SF1_C_Upf1"/>
    <property type="match status" value="1"/>
</dbReference>
<feature type="domain" description="DNA2/NAM7 helicase-like C-terminal" evidence="3">
    <location>
        <begin position="653"/>
        <end position="786"/>
    </location>
</feature>
<dbReference type="InterPro" id="IPR045529">
    <property type="entry name" value="DUF6469"/>
</dbReference>
<dbReference type="PANTHER" id="PTHR10887">
    <property type="entry name" value="DNA2/NAM7 HELICASE FAMILY"/>
    <property type="match status" value="1"/>
</dbReference>
<dbReference type="EMBL" id="JAFEMO010000005">
    <property type="protein sequence ID" value="KAH7570753.1"/>
    <property type="molecule type" value="Genomic_DNA"/>
</dbReference>
<feature type="region of interest" description="Disordered" evidence="1">
    <location>
        <begin position="407"/>
        <end position="435"/>
    </location>
</feature>
<dbReference type="SUPFAM" id="SSF52540">
    <property type="entry name" value="P-loop containing nucleoside triphosphate hydrolases"/>
    <property type="match status" value="1"/>
</dbReference>
<dbReference type="PANTHER" id="PTHR10887:SF515">
    <property type="entry name" value="P-LOOP CONTAINING NUCLEOSIDE TRIPHOSPHATE HYDROLASES SUPERFAMILY PROTEIN"/>
    <property type="match status" value="1"/>
</dbReference>
<feature type="compositionally biased region" description="Basic and acidic residues" evidence="1">
    <location>
        <begin position="422"/>
        <end position="435"/>
    </location>
</feature>
<sequence>MKGRRSTKKTSVAAADDNCLIDAVFSWSLEDILNDNFFKDKVGKIPESFGSVGQYFGSYVIPLLEETRTELCSGMETISRAPIANVVALKSRKSSKTKLYDVMVDNWQNTSSNRGKEAYKTFPGDILILADTKPETTSDLLWMGRMWTFVSIISIQKNKSEIGTMLKVKASKDIQVDDMWKKSLFLIFLANVTPNKRIWHSLHMSKNLKIIKEVLCTDPGVEQNCELGCMQRVGIQKEKFGPRLLSGLNDSQVKAVSACLSKMHCDHKCSVELIWGPPGTGKTKTVSIILFNLLKMKCRTLVCAPTNVAITEVAYRVLKLVKESFEADSGRDTMSCPLGDILLLGNKERLKVGGEIEEIYMDYHVKMLRECFGRFTGWKHQFASMSAFLEDCVSQYHRFLENELKKNKKKKKKKKVKGNGNEAEKKESMNKTDGSKWKNKSFLEFVRERFKCSATALKKCLSVCLSHIPGNYISGNNLRNMISLGSLLASFEALLLQDNVNSEEVEELFSHSVIEDLSQSIMDEKYQKLHKKRSECHSVLNVLQNSFHELDFPRSVSRRSLEKFCLKKASLIFCTASGSYKLHSAKMEPFKFLVIDEAAQLKECESAIPLQLPGIQHAILIGDESQLPAMVKSNVSDKAGFGRSLFERSNVWSYSFINISGGKEEYDNVSHSPRNTVEVSVVMNILQNLYKAWIGSKKKLSIGVVSPYSGQVVAIQRKLGHKYENRDSFSVKVKSVDGFQGGEEDIIIISTVRSNNDGSIGFLSKPQRVNVALTRARHCLWILGNERTLTRSNSVWGTLIGDAKYRQCFFNAEEDKDLRRSIVAATSYVEYSKVRENVLLMNFYL</sequence>
<dbReference type="Pfam" id="PF13087">
    <property type="entry name" value="AAA_12"/>
    <property type="match status" value="1"/>
</dbReference>
<dbReference type="InterPro" id="IPR041677">
    <property type="entry name" value="DNA2/NAM7_AAA_11"/>
</dbReference>
<accession>A0ABQ8I2B7</accession>
<dbReference type="Proteomes" id="UP000827721">
    <property type="component" value="Unassembled WGS sequence"/>
</dbReference>
<dbReference type="InterPro" id="IPR041679">
    <property type="entry name" value="DNA2/NAM7-like_C"/>
</dbReference>
<keyword evidence="6" id="KW-1185">Reference proteome</keyword>
<evidence type="ECO:0000259" key="4">
    <source>
        <dbReference type="Pfam" id="PF20073"/>
    </source>
</evidence>
<dbReference type="Pfam" id="PF20073">
    <property type="entry name" value="DUF6469"/>
    <property type="match status" value="1"/>
</dbReference>
<dbReference type="Gene3D" id="3.40.50.300">
    <property type="entry name" value="P-loop containing nucleotide triphosphate hydrolases"/>
    <property type="match status" value="2"/>
</dbReference>
<feature type="domain" description="DUF6469" evidence="4">
    <location>
        <begin position="82"/>
        <end position="208"/>
    </location>
</feature>
<gene>
    <name evidence="5" type="ORF">JRO89_XS05G0176600</name>
</gene>
<protein>
    <submittedName>
        <fullName evidence="5">Uncharacterized protein</fullName>
    </submittedName>
</protein>
<dbReference type="InterPro" id="IPR045055">
    <property type="entry name" value="DNA2/NAM7-like"/>
</dbReference>
<comment type="caution">
    <text evidence="5">The sequence shown here is derived from an EMBL/GenBank/DDBJ whole genome shotgun (WGS) entry which is preliminary data.</text>
</comment>
<reference evidence="5 6" key="1">
    <citation type="submission" date="2021-02" db="EMBL/GenBank/DDBJ databases">
        <title>Plant Genome Project.</title>
        <authorList>
            <person name="Zhang R.-G."/>
        </authorList>
    </citation>
    <scope>NUCLEOTIDE SEQUENCE [LARGE SCALE GENOMIC DNA]</scope>
    <source>
        <tissue evidence="5">Leaves</tissue>
    </source>
</reference>
<dbReference type="Pfam" id="PF13086">
    <property type="entry name" value="AAA_11"/>
    <property type="match status" value="1"/>
</dbReference>
<feature type="compositionally biased region" description="Basic residues" evidence="1">
    <location>
        <begin position="407"/>
        <end position="417"/>
    </location>
</feature>
<name>A0ABQ8I2B7_9ROSI</name>